<keyword evidence="10 12" id="KW-0624">Polysaccharide degradation</keyword>
<dbReference type="PANTHER" id="PTHR31490:SF35">
    <property type="entry name" value="ENDO-1,4-BETA-XYLANASE"/>
    <property type="match status" value="1"/>
</dbReference>
<dbReference type="GO" id="GO:0031176">
    <property type="term" value="F:endo-1,4-beta-xylanase activity"/>
    <property type="evidence" value="ECO:0007669"/>
    <property type="project" value="UniProtKB-EC"/>
</dbReference>
<dbReference type="Pfam" id="PF00331">
    <property type="entry name" value="Glyco_hydro_10"/>
    <property type="match status" value="1"/>
</dbReference>
<comment type="subcellular location">
    <subcellularLocation>
        <location evidence="2">Secreted</location>
    </subcellularLocation>
</comment>
<evidence type="ECO:0000256" key="4">
    <source>
        <dbReference type="ARBA" id="ARBA00007495"/>
    </source>
</evidence>
<dbReference type="EC" id="3.2.1.8" evidence="12"/>
<organism evidence="15 16">
    <name type="scientific">Heliocybe sulcata</name>
    <dbReference type="NCBI Taxonomy" id="5364"/>
    <lineage>
        <taxon>Eukaryota</taxon>
        <taxon>Fungi</taxon>
        <taxon>Dikarya</taxon>
        <taxon>Basidiomycota</taxon>
        <taxon>Agaricomycotina</taxon>
        <taxon>Agaricomycetes</taxon>
        <taxon>Gloeophyllales</taxon>
        <taxon>Gloeophyllaceae</taxon>
        <taxon>Heliocybe</taxon>
    </lineage>
</organism>
<evidence type="ECO:0000256" key="2">
    <source>
        <dbReference type="ARBA" id="ARBA00004613"/>
    </source>
</evidence>
<keyword evidence="6 15" id="KW-0858">Xylan degradation</keyword>
<reference evidence="15 16" key="1">
    <citation type="journal article" date="2019" name="Nat. Ecol. Evol.">
        <title>Megaphylogeny resolves global patterns of mushroom evolution.</title>
        <authorList>
            <person name="Varga T."/>
            <person name="Krizsan K."/>
            <person name="Foldi C."/>
            <person name="Dima B."/>
            <person name="Sanchez-Garcia M."/>
            <person name="Sanchez-Ramirez S."/>
            <person name="Szollosi G.J."/>
            <person name="Szarkandi J.G."/>
            <person name="Papp V."/>
            <person name="Albert L."/>
            <person name="Andreopoulos W."/>
            <person name="Angelini C."/>
            <person name="Antonin V."/>
            <person name="Barry K.W."/>
            <person name="Bougher N.L."/>
            <person name="Buchanan P."/>
            <person name="Buyck B."/>
            <person name="Bense V."/>
            <person name="Catcheside P."/>
            <person name="Chovatia M."/>
            <person name="Cooper J."/>
            <person name="Damon W."/>
            <person name="Desjardin D."/>
            <person name="Finy P."/>
            <person name="Geml J."/>
            <person name="Haridas S."/>
            <person name="Hughes K."/>
            <person name="Justo A."/>
            <person name="Karasinski D."/>
            <person name="Kautmanova I."/>
            <person name="Kiss B."/>
            <person name="Kocsube S."/>
            <person name="Kotiranta H."/>
            <person name="LaButti K.M."/>
            <person name="Lechner B.E."/>
            <person name="Liimatainen K."/>
            <person name="Lipzen A."/>
            <person name="Lukacs Z."/>
            <person name="Mihaltcheva S."/>
            <person name="Morgado L.N."/>
            <person name="Niskanen T."/>
            <person name="Noordeloos M.E."/>
            <person name="Ohm R.A."/>
            <person name="Ortiz-Santana B."/>
            <person name="Ovrebo C."/>
            <person name="Racz N."/>
            <person name="Riley R."/>
            <person name="Savchenko A."/>
            <person name="Shiryaev A."/>
            <person name="Soop K."/>
            <person name="Spirin V."/>
            <person name="Szebenyi C."/>
            <person name="Tomsovsky M."/>
            <person name="Tulloss R.E."/>
            <person name="Uehling J."/>
            <person name="Grigoriev I.V."/>
            <person name="Vagvolgyi C."/>
            <person name="Papp T."/>
            <person name="Martin F.M."/>
            <person name="Miettinen O."/>
            <person name="Hibbett D.S."/>
            <person name="Nagy L.G."/>
        </authorList>
    </citation>
    <scope>NUCLEOTIDE SEQUENCE [LARGE SCALE GENOMIC DNA]</scope>
    <source>
        <strain evidence="15 16">OMC1185</strain>
    </source>
</reference>
<evidence type="ECO:0000313" key="15">
    <source>
        <dbReference type="EMBL" id="TFK48163.1"/>
    </source>
</evidence>
<dbReference type="InterPro" id="IPR031158">
    <property type="entry name" value="GH10_AS"/>
</dbReference>
<name>A0A5C3MTA7_9AGAM</name>
<evidence type="ECO:0000256" key="9">
    <source>
        <dbReference type="ARBA" id="ARBA00023295"/>
    </source>
</evidence>
<dbReference type="EMBL" id="ML213520">
    <property type="protein sequence ID" value="TFK48163.1"/>
    <property type="molecule type" value="Genomic_DNA"/>
</dbReference>
<dbReference type="GO" id="GO:0045493">
    <property type="term" value="P:xylan catabolic process"/>
    <property type="evidence" value="ECO:0007669"/>
    <property type="project" value="UniProtKB-KW"/>
</dbReference>
<dbReference type="OrthoDB" id="3055998at2759"/>
<feature type="domain" description="GH10" evidence="14">
    <location>
        <begin position="35"/>
        <end position="357"/>
    </location>
</feature>
<dbReference type="SUPFAM" id="SSF51445">
    <property type="entry name" value="(Trans)glycosidases"/>
    <property type="match status" value="1"/>
</dbReference>
<keyword evidence="9 12" id="KW-0326">Glycosidase</keyword>
<comment type="catalytic activity">
    <reaction evidence="1 12">
        <text>Endohydrolysis of (1-&gt;4)-beta-D-xylosidic linkages in xylans.</text>
        <dbReference type="EC" id="3.2.1.8"/>
    </reaction>
</comment>
<evidence type="ECO:0000256" key="6">
    <source>
        <dbReference type="ARBA" id="ARBA00022651"/>
    </source>
</evidence>
<dbReference type="Gene3D" id="3.20.20.80">
    <property type="entry name" value="Glycosidases"/>
    <property type="match status" value="1"/>
</dbReference>
<keyword evidence="5" id="KW-0964">Secreted</keyword>
<dbReference type="Proteomes" id="UP000305948">
    <property type="component" value="Unassembled WGS sequence"/>
</dbReference>
<dbReference type="PRINTS" id="PR00134">
    <property type="entry name" value="GLHYDRLASE10"/>
</dbReference>
<evidence type="ECO:0000256" key="3">
    <source>
        <dbReference type="ARBA" id="ARBA00004851"/>
    </source>
</evidence>
<evidence type="ECO:0000256" key="11">
    <source>
        <dbReference type="PROSITE-ProRule" id="PRU10061"/>
    </source>
</evidence>
<feature type="chain" id="PRO_5022862435" description="Beta-xylanase" evidence="13">
    <location>
        <begin position="19"/>
        <end position="360"/>
    </location>
</feature>
<dbReference type="InterPro" id="IPR044846">
    <property type="entry name" value="GH10"/>
</dbReference>
<dbReference type="PROSITE" id="PS00591">
    <property type="entry name" value="GH10_1"/>
    <property type="match status" value="1"/>
</dbReference>
<dbReference type="PANTHER" id="PTHR31490">
    <property type="entry name" value="GLYCOSYL HYDROLASE"/>
    <property type="match status" value="1"/>
</dbReference>
<dbReference type="InterPro" id="IPR017853">
    <property type="entry name" value="GH"/>
</dbReference>
<accession>A0A5C3MTA7</accession>
<evidence type="ECO:0000256" key="10">
    <source>
        <dbReference type="ARBA" id="ARBA00023326"/>
    </source>
</evidence>
<dbReference type="STRING" id="5364.A0A5C3MTA7"/>
<evidence type="ECO:0000256" key="1">
    <source>
        <dbReference type="ARBA" id="ARBA00000681"/>
    </source>
</evidence>
<evidence type="ECO:0000256" key="5">
    <source>
        <dbReference type="ARBA" id="ARBA00022525"/>
    </source>
</evidence>
<evidence type="ECO:0000256" key="13">
    <source>
        <dbReference type="SAM" id="SignalP"/>
    </source>
</evidence>
<comment type="pathway">
    <text evidence="3">Glycan degradation; xylan degradation.</text>
</comment>
<feature type="active site" description="Nucleophile" evidence="11">
    <location>
        <position position="279"/>
    </location>
</feature>
<evidence type="ECO:0000256" key="12">
    <source>
        <dbReference type="RuleBase" id="RU361174"/>
    </source>
</evidence>
<keyword evidence="8 12" id="KW-0119">Carbohydrate metabolism</keyword>
<dbReference type="GO" id="GO:0005576">
    <property type="term" value="C:extracellular region"/>
    <property type="evidence" value="ECO:0007669"/>
    <property type="project" value="UniProtKB-SubCell"/>
</dbReference>
<feature type="signal peptide" evidence="13">
    <location>
        <begin position="1"/>
        <end position="18"/>
    </location>
</feature>
<evidence type="ECO:0000256" key="8">
    <source>
        <dbReference type="ARBA" id="ARBA00023277"/>
    </source>
</evidence>
<evidence type="ECO:0000259" key="14">
    <source>
        <dbReference type="PROSITE" id="PS51760"/>
    </source>
</evidence>
<sequence length="360" mass="38516">MAFKPLLLLLLLLPASLALPYNITLTARAAASTSTAKLHTLATAAGKKYFGTAVDGPDLNDAAYLKILNDKGMFGQVTAANAMKWARASPHPDATEPSAQGQFTFTAADKIATAAKKNGQVLRGHNCVWHNQLPSWVSNGGFSAAQLSSILTTHCSTLVSRYKGQVYSWDVVNEPFNEDGSQRSFVFTNTLGTSYISTVLKAARAADPTAKLYINDFNIEFSGAKSTAMLNLVKSLQSQNVPIDGIGLQSHFQVGKVPASLKSVMQQFTALGVEVAITELDIAMALPATQAQLAQQKKDYQSVIQTCMEVSGCVGVTLWDFTDKYSWIPGTEAGKGAACPWDENFAQKQAFDGIAAGFQS</sequence>
<keyword evidence="13" id="KW-0732">Signal</keyword>
<keyword evidence="7 12" id="KW-0378">Hydrolase</keyword>
<comment type="similarity">
    <text evidence="4 12">Belongs to the glycosyl hydrolase 10 (cellulase F) family.</text>
</comment>
<protein>
    <recommendedName>
        <fullName evidence="12">Beta-xylanase</fullName>
        <ecNumber evidence="12">3.2.1.8</ecNumber>
    </recommendedName>
</protein>
<dbReference type="AlphaFoldDB" id="A0A5C3MTA7"/>
<evidence type="ECO:0000313" key="16">
    <source>
        <dbReference type="Proteomes" id="UP000305948"/>
    </source>
</evidence>
<dbReference type="PROSITE" id="PS51760">
    <property type="entry name" value="GH10_2"/>
    <property type="match status" value="1"/>
</dbReference>
<proteinExistence type="inferred from homology"/>
<dbReference type="InterPro" id="IPR001000">
    <property type="entry name" value="GH10_dom"/>
</dbReference>
<dbReference type="SMART" id="SM00633">
    <property type="entry name" value="Glyco_10"/>
    <property type="match status" value="1"/>
</dbReference>
<gene>
    <name evidence="15" type="ORF">OE88DRAFT_1714084</name>
</gene>
<keyword evidence="16" id="KW-1185">Reference proteome</keyword>
<evidence type="ECO:0000256" key="7">
    <source>
        <dbReference type="ARBA" id="ARBA00022801"/>
    </source>
</evidence>